<keyword evidence="2 4" id="KW-0423">Lactose metabolism</keyword>
<dbReference type="InterPro" id="IPR036569">
    <property type="entry name" value="RpiB_LacA_LacB_sf"/>
</dbReference>
<dbReference type="AlphaFoldDB" id="A0A1L8SU43"/>
<comment type="catalytic activity">
    <reaction evidence="4">
        <text>aldehydo-D-galactose 6-phosphate = keto-D-tagatose 6-phosphate</text>
        <dbReference type="Rhea" id="RHEA:13033"/>
        <dbReference type="ChEBI" id="CHEBI:58255"/>
        <dbReference type="ChEBI" id="CHEBI:134283"/>
        <dbReference type="EC" id="5.3.1.26"/>
    </reaction>
</comment>
<keyword evidence="7" id="KW-1185">Reference proteome</keyword>
<gene>
    <name evidence="4" type="primary">lacA</name>
    <name evidence="6" type="ORF">RV00_GL002681</name>
</gene>
<dbReference type="GO" id="GO:0009052">
    <property type="term" value="P:pentose-phosphate shunt, non-oxidative branch"/>
    <property type="evidence" value="ECO:0007669"/>
    <property type="project" value="TreeGrafter"/>
</dbReference>
<dbReference type="STRING" id="319970.RV00_GL002681"/>
<dbReference type="InterPro" id="IPR003500">
    <property type="entry name" value="RpiB_LacA_LacB"/>
</dbReference>
<dbReference type="SUPFAM" id="SSF89623">
    <property type="entry name" value="Ribose/Galactose isomerase RpiB/AlsB"/>
    <property type="match status" value="1"/>
</dbReference>
<keyword evidence="3 4" id="KW-0413">Isomerase</keyword>
<evidence type="ECO:0000256" key="3">
    <source>
        <dbReference type="ARBA" id="ARBA00023235"/>
    </source>
</evidence>
<evidence type="ECO:0000313" key="7">
    <source>
        <dbReference type="Proteomes" id="UP000183700"/>
    </source>
</evidence>
<dbReference type="GO" id="GO:0019316">
    <property type="term" value="P:D-allose catabolic process"/>
    <property type="evidence" value="ECO:0007669"/>
    <property type="project" value="TreeGrafter"/>
</dbReference>
<evidence type="ECO:0000256" key="4">
    <source>
        <dbReference type="HAMAP-Rule" id="MF_01555"/>
    </source>
</evidence>
<dbReference type="EMBL" id="JXKM01000006">
    <property type="protein sequence ID" value="OJG35496.1"/>
    <property type="molecule type" value="Genomic_DNA"/>
</dbReference>
<comment type="pathway">
    <text evidence="4">Carbohydrate metabolism; D-galactose 6-phosphate degradation; D-tagatose 6-phosphate from D-galactose 6-phosphate: step 1/1.</text>
</comment>
<evidence type="ECO:0000256" key="5">
    <source>
        <dbReference type="NCBIfam" id="TIGR01118"/>
    </source>
</evidence>
<dbReference type="GO" id="GO:0019388">
    <property type="term" value="P:galactose catabolic process"/>
    <property type="evidence" value="ECO:0007669"/>
    <property type="project" value="UniProtKB-UniPathway"/>
</dbReference>
<comment type="subunit">
    <text evidence="4">Heteromultimeric protein consisting of LacA and LacB.</text>
</comment>
<dbReference type="EC" id="5.3.1.26" evidence="4 5"/>
<evidence type="ECO:0000313" key="6">
    <source>
        <dbReference type="EMBL" id="OJG35496.1"/>
    </source>
</evidence>
<dbReference type="PANTHER" id="PTHR30345:SF5">
    <property type="entry name" value="GALACTOSE-6-PHOSPHATE ISOMERASE SUBUNIT LACA"/>
    <property type="match status" value="1"/>
</dbReference>
<dbReference type="GO" id="GO:0050044">
    <property type="term" value="F:galactose-6-phosphate isomerase activity"/>
    <property type="evidence" value="ECO:0007669"/>
    <property type="project" value="UniProtKB-UniRule"/>
</dbReference>
<dbReference type="HAMAP" id="MF_01555">
    <property type="entry name" value="LacA"/>
    <property type="match status" value="1"/>
</dbReference>
<organism evidence="6 7">
    <name type="scientific">Enterococcus devriesei</name>
    <dbReference type="NCBI Taxonomy" id="319970"/>
    <lineage>
        <taxon>Bacteria</taxon>
        <taxon>Bacillati</taxon>
        <taxon>Bacillota</taxon>
        <taxon>Bacilli</taxon>
        <taxon>Lactobacillales</taxon>
        <taxon>Enterococcaceae</taxon>
        <taxon>Enterococcus</taxon>
    </lineage>
</organism>
<dbReference type="NCBIfam" id="TIGR01118">
    <property type="entry name" value="lacA"/>
    <property type="match status" value="1"/>
</dbReference>
<dbReference type="PIRSF" id="PIRSF005384">
    <property type="entry name" value="RpiB_LacA_B"/>
    <property type="match status" value="1"/>
</dbReference>
<name>A0A1L8SU43_9ENTE</name>
<sequence>MRVVIGSDSDGMRLKEIIKEDLIGKGFTVVDKSETASEDFVESTLAIANDLNENEGSLGVAFDGYGAGSFITAVKVKGMVAAEVSDERSAYMTREHNNSRMITLGSKIVGDELALNIVREFLQANYDGGRHQVRVDMLNKMA</sequence>
<accession>A0A1L8SU43</accession>
<dbReference type="Proteomes" id="UP000183700">
    <property type="component" value="Unassembled WGS sequence"/>
</dbReference>
<evidence type="ECO:0000256" key="1">
    <source>
        <dbReference type="ARBA" id="ARBA00008754"/>
    </source>
</evidence>
<evidence type="ECO:0000256" key="2">
    <source>
        <dbReference type="ARBA" id="ARBA00022736"/>
    </source>
</evidence>
<proteinExistence type="inferred from homology"/>
<dbReference type="InterPro" id="IPR004783">
    <property type="entry name" value="LacA"/>
</dbReference>
<dbReference type="GO" id="GO:0004751">
    <property type="term" value="F:ribose-5-phosphate isomerase activity"/>
    <property type="evidence" value="ECO:0007669"/>
    <property type="project" value="TreeGrafter"/>
</dbReference>
<comment type="caution">
    <text evidence="6">The sequence shown here is derived from an EMBL/GenBank/DDBJ whole genome shotgun (WGS) entry which is preliminary data.</text>
</comment>
<protein>
    <recommendedName>
        <fullName evidence="4 5">Galactose-6-phosphate isomerase subunit LacA</fullName>
        <ecNumber evidence="4 5">5.3.1.26</ecNumber>
    </recommendedName>
</protein>
<dbReference type="NCBIfam" id="NF006380">
    <property type="entry name" value="PRK08621.1"/>
    <property type="match status" value="1"/>
</dbReference>
<comment type="similarity">
    <text evidence="1 4">Belongs to the LacAB/RpiB family.</text>
</comment>
<dbReference type="NCBIfam" id="TIGR00689">
    <property type="entry name" value="rpiB_lacA_lacB"/>
    <property type="match status" value="1"/>
</dbReference>
<reference evidence="6 7" key="1">
    <citation type="submission" date="2014-12" db="EMBL/GenBank/DDBJ databases">
        <title>Draft genome sequences of 29 type strains of Enterococci.</title>
        <authorList>
            <person name="Zhong Z."/>
            <person name="Sun Z."/>
            <person name="Liu W."/>
            <person name="Zhang W."/>
            <person name="Zhang H."/>
        </authorList>
    </citation>
    <scope>NUCLEOTIDE SEQUENCE [LARGE SCALE GENOMIC DNA]</scope>
    <source>
        <strain evidence="6 7">DSM 22802</strain>
    </source>
</reference>
<dbReference type="GO" id="GO:0019512">
    <property type="term" value="P:lactose catabolic process via tagatose-6-phosphate"/>
    <property type="evidence" value="ECO:0007669"/>
    <property type="project" value="UniProtKB-UniRule"/>
</dbReference>
<dbReference type="RefSeq" id="WP_071862467.1">
    <property type="nucleotide sequence ID" value="NZ_JBHLVS010000013.1"/>
</dbReference>
<dbReference type="Pfam" id="PF02502">
    <property type="entry name" value="LacAB_rpiB"/>
    <property type="match status" value="1"/>
</dbReference>
<dbReference type="Gene3D" id="3.40.1400.10">
    <property type="entry name" value="Sugar-phosphate isomerase, RpiB/LacA/LacB"/>
    <property type="match status" value="1"/>
</dbReference>
<dbReference type="OrthoDB" id="1778624at2"/>
<dbReference type="PANTHER" id="PTHR30345">
    <property type="entry name" value="RIBOSE-5-PHOSPHATE ISOMERASE B"/>
    <property type="match status" value="1"/>
</dbReference>
<dbReference type="UniPathway" id="UPA00702">
    <property type="reaction ID" value="UER00714"/>
</dbReference>